<organism evidence="2 3">
    <name type="scientific">Arthrobacter ginkgonis</name>
    <dbReference type="NCBI Taxonomy" id="1630594"/>
    <lineage>
        <taxon>Bacteria</taxon>
        <taxon>Bacillati</taxon>
        <taxon>Actinomycetota</taxon>
        <taxon>Actinomycetes</taxon>
        <taxon>Micrococcales</taxon>
        <taxon>Micrococcaceae</taxon>
        <taxon>Arthrobacter</taxon>
    </lineage>
</organism>
<evidence type="ECO:0000259" key="1">
    <source>
        <dbReference type="Pfam" id="PF07110"/>
    </source>
</evidence>
<dbReference type="InterPro" id="IPR011008">
    <property type="entry name" value="Dimeric_a/b-barrel"/>
</dbReference>
<evidence type="ECO:0000313" key="2">
    <source>
        <dbReference type="EMBL" id="GAA3704448.1"/>
    </source>
</evidence>
<reference evidence="3" key="1">
    <citation type="journal article" date="2019" name="Int. J. Syst. Evol. Microbiol.">
        <title>The Global Catalogue of Microorganisms (GCM) 10K type strain sequencing project: providing services to taxonomists for standard genome sequencing and annotation.</title>
        <authorList>
            <consortium name="The Broad Institute Genomics Platform"/>
            <consortium name="The Broad Institute Genome Sequencing Center for Infectious Disease"/>
            <person name="Wu L."/>
            <person name="Ma J."/>
        </authorList>
    </citation>
    <scope>NUCLEOTIDE SEQUENCE [LARGE SCALE GENOMIC DNA]</scope>
    <source>
        <strain evidence="3">JCM 30742</strain>
    </source>
</reference>
<keyword evidence="3" id="KW-1185">Reference proteome</keyword>
<accession>A0ABP7DGL6</accession>
<evidence type="ECO:0000313" key="3">
    <source>
        <dbReference type="Proteomes" id="UP001500752"/>
    </source>
</evidence>
<proteinExistence type="predicted"/>
<dbReference type="NCBIfam" id="TIGR02118">
    <property type="entry name" value="EthD family reductase"/>
    <property type="match status" value="1"/>
</dbReference>
<dbReference type="InterPro" id="IPR009799">
    <property type="entry name" value="EthD_dom"/>
</dbReference>
<dbReference type="Gene3D" id="3.30.70.100">
    <property type="match status" value="1"/>
</dbReference>
<dbReference type="Pfam" id="PF07110">
    <property type="entry name" value="EthD"/>
    <property type="match status" value="1"/>
</dbReference>
<feature type="domain" description="EthD" evidence="1">
    <location>
        <begin position="12"/>
        <end position="95"/>
    </location>
</feature>
<dbReference type="RefSeq" id="WP_345154681.1">
    <property type="nucleotide sequence ID" value="NZ_BAABEO010000036.1"/>
</dbReference>
<sequence length="220" mass="23791">MLPKRITYLEKRDGMAREDFRTHWSTVHADIARELPGVAAYRQNHVAAAVSVPEEGTPYRVDGIVELWFEDEGAARAGYGSEVADRLVLDEPRFLSGLSGGPVAAPGIPDPRPHKVWLLARWRDAETADRPGVEAWAAGLAADLQGAPDAAVNTLGPGAELLLRDALRHEDEIPEVAVVLGFEDADAAAAAAARAGERVDGLRQVLRRIHVYVAEELVIV</sequence>
<protein>
    <recommendedName>
        <fullName evidence="1">EthD domain-containing protein</fullName>
    </recommendedName>
</protein>
<dbReference type="SUPFAM" id="SSF54909">
    <property type="entry name" value="Dimeric alpha+beta barrel"/>
    <property type="match status" value="1"/>
</dbReference>
<dbReference type="Proteomes" id="UP001500752">
    <property type="component" value="Unassembled WGS sequence"/>
</dbReference>
<comment type="caution">
    <text evidence="2">The sequence shown here is derived from an EMBL/GenBank/DDBJ whole genome shotgun (WGS) entry which is preliminary data.</text>
</comment>
<name>A0ABP7DGL6_9MICC</name>
<gene>
    <name evidence="2" type="ORF">GCM10023081_45910</name>
</gene>
<dbReference type="EMBL" id="BAABEO010000036">
    <property type="protein sequence ID" value="GAA3704448.1"/>
    <property type="molecule type" value="Genomic_DNA"/>
</dbReference>